<dbReference type="eggNOG" id="KOG1121">
    <property type="taxonomic scope" value="Eukaryota"/>
</dbReference>
<evidence type="ECO:0000256" key="5">
    <source>
        <dbReference type="ARBA" id="ARBA00023242"/>
    </source>
</evidence>
<dbReference type="OMA" id="SEMCASE"/>
<reference evidence="7" key="2">
    <citation type="submission" date="2025-08" db="UniProtKB">
        <authorList>
            <consortium name="Ensembl"/>
        </authorList>
    </citation>
    <scope>IDENTIFICATION</scope>
</reference>
<dbReference type="InParanoid" id="H3B6J7"/>
<evidence type="ECO:0000256" key="1">
    <source>
        <dbReference type="ARBA" id="ARBA00004123"/>
    </source>
</evidence>
<keyword evidence="8" id="KW-1185">Reference proteome</keyword>
<evidence type="ECO:0000256" key="3">
    <source>
        <dbReference type="ARBA" id="ARBA00022771"/>
    </source>
</evidence>
<reference evidence="8" key="1">
    <citation type="submission" date="2011-08" db="EMBL/GenBank/DDBJ databases">
        <title>The draft genome of Latimeria chalumnae.</title>
        <authorList>
            <person name="Di Palma F."/>
            <person name="Alfoldi J."/>
            <person name="Johnson J."/>
            <person name="Berlin A."/>
            <person name="Gnerre S."/>
            <person name="Jaffe D."/>
            <person name="MacCallum I."/>
            <person name="Young S."/>
            <person name="Walker B.J."/>
            <person name="Lander E."/>
            <person name="Lindblad-Toh K."/>
        </authorList>
    </citation>
    <scope>NUCLEOTIDE SEQUENCE [LARGE SCALE GENOMIC DNA]</scope>
    <source>
        <strain evidence="8">Wild caught</strain>
    </source>
</reference>
<comment type="subcellular location">
    <subcellularLocation>
        <location evidence="1">Nucleus</location>
    </subcellularLocation>
</comment>
<dbReference type="HOGENOM" id="CLU_009123_12_3_1"/>
<keyword evidence="3" id="KW-0863">Zinc-finger</keyword>
<evidence type="ECO:0000313" key="8">
    <source>
        <dbReference type="Proteomes" id="UP000008672"/>
    </source>
</evidence>
<dbReference type="Proteomes" id="UP000008672">
    <property type="component" value="Unassembled WGS sequence"/>
</dbReference>
<name>H3B6J7_LATCH</name>
<sequence length="454" mass="51341">QPSRSTMEADIAMLYNYCITFDIWTSRSIQSYISLIVHYISLQLGANPFPGHHGAEELASKLRELVDSWELSFEKLVAITCGNTSNNVKCCDEILKIFHLPCAGHVLNLAVHDGLRVRGISEVVFWYCKLTEHFNRSGPVRKMLPGVQKEKGLPEQQLIQDVQTRWNSIFQMICRLLKQKEAVIEAVHHTLPHPNSPLPAYMLSDVEWKQLDQLVPLLQLFYDTTAWISAASYVTASVLGPSLVMIHKALQMVNTNPQVIRCFKEVVLTKVDKYFTSSETETFLNKSCYLDPQFRAFIQKIESKRTTEEQIQMDLHQLIEKDADSQIATLDHVSNSTTSVSQTPTGLNRLMGTIFQPDSIACPDRTTYTTSEMCASEIAHYNALPLPNLDINPLEWWKVHSGKYMAKLAKKVLCVVGTSTPSESLFSTTGDIVTAPRDCSQAQTMERRKFLTLH</sequence>
<dbReference type="GO" id="GO:0005634">
    <property type="term" value="C:nucleus"/>
    <property type="evidence" value="ECO:0007669"/>
    <property type="project" value="UniProtKB-SubCell"/>
</dbReference>
<keyword evidence="5" id="KW-0539">Nucleus</keyword>
<dbReference type="SUPFAM" id="SSF53098">
    <property type="entry name" value="Ribonuclease H-like"/>
    <property type="match status" value="1"/>
</dbReference>
<dbReference type="PANTHER" id="PTHR46481:SF10">
    <property type="entry name" value="ZINC FINGER BED DOMAIN-CONTAINING PROTEIN 39"/>
    <property type="match status" value="1"/>
</dbReference>
<evidence type="ECO:0000256" key="4">
    <source>
        <dbReference type="ARBA" id="ARBA00022833"/>
    </source>
</evidence>
<feature type="domain" description="HAT C-terminal dimerisation" evidence="6">
    <location>
        <begin position="390"/>
        <end position="444"/>
    </location>
</feature>
<dbReference type="Ensembl" id="ENSLACT00000017647.1">
    <property type="protein sequence ID" value="ENSLACP00000017518.1"/>
    <property type="gene ID" value="ENSLACG00000015429.1"/>
</dbReference>
<reference evidence="7" key="3">
    <citation type="submission" date="2025-09" db="UniProtKB">
        <authorList>
            <consortium name="Ensembl"/>
        </authorList>
    </citation>
    <scope>IDENTIFICATION</scope>
</reference>
<keyword evidence="4" id="KW-0862">Zinc</keyword>
<dbReference type="InterPro" id="IPR008906">
    <property type="entry name" value="HATC_C_dom"/>
</dbReference>
<dbReference type="GeneTree" id="ENSGT00940000161131"/>
<dbReference type="GO" id="GO:0008270">
    <property type="term" value="F:zinc ion binding"/>
    <property type="evidence" value="ECO:0007669"/>
    <property type="project" value="UniProtKB-KW"/>
</dbReference>
<evidence type="ECO:0000259" key="6">
    <source>
        <dbReference type="Pfam" id="PF05699"/>
    </source>
</evidence>
<dbReference type="InterPro" id="IPR012337">
    <property type="entry name" value="RNaseH-like_sf"/>
</dbReference>
<organism evidence="7 8">
    <name type="scientific">Latimeria chalumnae</name>
    <name type="common">Coelacanth</name>
    <dbReference type="NCBI Taxonomy" id="7897"/>
    <lineage>
        <taxon>Eukaryota</taxon>
        <taxon>Metazoa</taxon>
        <taxon>Chordata</taxon>
        <taxon>Craniata</taxon>
        <taxon>Vertebrata</taxon>
        <taxon>Euteleostomi</taxon>
        <taxon>Coelacanthiformes</taxon>
        <taxon>Coelacanthidae</taxon>
        <taxon>Latimeria</taxon>
    </lineage>
</organism>
<accession>H3B6J7</accession>
<evidence type="ECO:0000256" key="2">
    <source>
        <dbReference type="ARBA" id="ARBA00022723"/>
    </source>
</evidence>
<dbReference type="PANTHER" id="PTHR46481">
    <property type="entry name" value="ZINC FINGER BED DOMAIN-CONTAINING PROTEIN 4"/>
    <property type="match status" value="1"/>
</dbReference>
<dbReference type="InterPro" id="IPR052035">
    <property type="entry name" value="ZnF_BED_domain_contain"/>
</dbReference>
<dbReference type="AlphaFoldDB" id="H3B6J7"/>
<keyword evidence="2" id="KW-0479">Metal-binding</keyword>
<dbReference type="GO" id="GO:0046983">
    <property type="term" value="F:protein dimerization activity"/>
    <property type="evidence" value="ECO:0007669"/>
    <property type="project" value="InterPro"/>
</dbReference>
<dbReference type="Pfam" id="PF05699">
    <property type="entry name" value="Dimer_Tnp_hAT"/>
    <property type="match status" value="1"/>
</dbReference>
<proteinExistence type="predicted"/>
<protein>
    <recommendedName>
        <fullName evidence="6">HAT C-terminal dimerisation domain-containing protein</fullName>
    </recommendedName>
</protein>
<evidence type="ECO:0000313" key="7">
    <source>
        <dbReference type="Ensembl" id="ENSLACP00000017518.1"/>
    </source>
</evidence>
<dbReference type="EMBL" id="AFYH01084299">
    <property type="status" value="NOT_ANNOTATED_CDS"/>
    <property type="molecule type" value="Genomic_DNA"/>
</dbReference>